<sequence length="335" mass="37194">SGSTGVPATTATNERVFSAFSHVWSDKRASLILGRLWIMAYIHFNKEAVAAPAPALADAHWEEYERWMRKTPRSELGPRGGGRHLAQHSRLRWGGGMSPMGNSNKTMSPMWSGNKTMSGTKSSNATKPVVKRWATPAGHQNIDAKELLSGYHAHYKQHDQDWQRDQGSEHDYGKQHDQDEQHDKDRCVDQVQPDHQLNHQHLLTLTPMIGPVASAVHAPGARASRHCCLHTLPLPLAAMCRDWATPAGHQHDHDAKERLHGKHDQAREHDQDSPQEVAAGAVGSCGGWESLMLGRGYPCVMLWYTCSTVVMQLGQGATYEWLAAASLRLGGHWWA</sequence>
<proteinExistence type="predicted"/>
<accession>A0A699ZCZ0</accession>
<protein>
    <submittedName>
        <fullName evidence="2">Dimer_Tnp_hAT domain-containing protein</fullName>
    </submittedName>
</protein>
<feature type="compositionally biased region" description="Basic and acidic residues" evidence="1">
    <location>
        <begin position="249"/>
        <end position="272"/>
    </location>
</feature>
<reference evidence="2 3" key="1">
    <citation type="submission" date="2020-02" db="EMBL/GenBank/DDBJ databases">
        <title>Draft genome sequence of Haematococcus lacustris strain NIES-144.</title>
        <authorList>
            <person name="Morimoto D."/>
            <person name="Nakagawa S."/>
            <person name="Yoshida T."/>
            <person name="Sawayama S."/>
        </authorList>
    </citation>
    <scope>NUCLEOTIDE SEQUENCE [LARGE SCALE GENOMIC DNA]</scope>
    <source>
        <strain evidence="2 3">NIES-144</strain>
    </source>
</reference>
<evidence type="ECO:0000313" key="2">
    <source>
        <dbReference type="EMBL" id="GFH13352.1"/>
    </source>
</evidence>
<gene>
    <name evidence="2" type="ORF">HaLaN_09220</name>
</gene>
<dbReference type="AlphaFoldDB" id="A0A699ZCZ0"/>
<evidence type="ECO:0000256" key="1">
    <source>
        <dbReference type="SAM" id="MobiDB-lite"/>
    </source>
</evidence>
<keyword evidence="3" id="KW-1185">Reference proteome</keyword>
<dbReference type="EMBL" id="BLLF01000602">
    <property type="protein sequence ID" value="GFH13352.1"/>
    <property type="molecule type" value="Genomic_DNA"/>
</dbReference>
<name>A0A699ZCZ0_HAELA</name>
<feature type="non-terminal residue" evidence="2">
    <location>
        <position position="1"/>
    </location>
</feature>
<feature type="non-terminal residue" evidence="2">
    <location>
        <position position="335"/>
    </location>
</feature>
<comment type="caution">
    <text evidence="2">The sequence shown here is derived from an EMBL/GenBank/DDBJ whole genome shotgun (WGS) entry which is preliminary data.</text>
</comment>
<evidence type="ECO:0000313" key="3">
    <source>
        <dbReference type="Proteomes" id="UP000485058"/>
    </source>
</evidence>
<organism evidence="2 3">
    <name type="scientific">Haematococcus lacustris</name>
    <name type="common">Green alga</name>
    <name type="synonym">Haematococcus pluvialis</name>
    <dbReference type="NCBI Taxonomy" id="44745"/>
    <lineage>
        <taxon>Eukaryota</taxon>
        <taxon>Viridiplantae</taxon>
        <taxon>Chlorophyta</taxon>
        <taxon>core chlorophytes</taxon>
        <taxon>Chlorophyceae</taxon>
        <taxon>CS clade</taxon>
        <taxon>Chlamydomonadales</taxon>
        <taxon>Haematococcaceae</taxon>
        <taxon>Haematococcus</taxon>
    </lineage>
</organism>
<dbReference type="Proteomes" id="UP000485058">
    <property type="component" value="Unassembled WGS sequence"/>
</dbReference>
<feature type="region of interest" description="Disordered" evidence="1">
    <location>
        <begin position="247"/>
        <end position="275"/>
    </location>
</feature>
<feature type="region of interest" description="Disordered" evidence="1">
    <location>
        <begin position="158"/>
        <end position="187"/>
    </location>
</feature>